<dbReference type="PANTHER" id="PTHR36509">
    <property type="entry name" value="BLL3101 PROTEIN"/>
    <property type="match status" value="1"/>
</dbReference>
<dbReference type="GO" id="GO:0003950">
    <property type="term" value="F:NAD+ poly-ADP-ribosyltransferase activity"/>
    <property type="evidence" value="ECO:0007669"/>
    <property type="project" value="InterPro"/>
</dbReference>
<dbReference type="Gene3D" id="2.60.40.1610">
    <property type="entry name" value="Domain of unknown function DUF1254"/>
    <property type="match status" value="1"/>
</dbReference>
<dbReference type="Gene3D" id="3.90.228.10">
    <property type="match status" value="1"/>
</dbReference>
<dbReference type="InterPro" id="IPR010679">
    <property type="entry name" value="DUF1254"/>
</dbReference>
<dbReference type="AlphaFoldDB" id="A0AA36NBA2"/>
<accession>A0AA36NBA2</accession>
<evidence type="ECO:0000259" key="1">
    <source>
        <dbReference type="Pfam" id="PF00644"/>
    </source>
</evidence>
<proteinExistence type="predicted"/>
<keyword evidence="5" id="KW-1185">Reference proteome</keyword>
<dbReference type="Pfam" id="PF00644">
    <property type="entry name" value="PARP"/>
    <property type="match status" value="1"/>
</dbReference>
<dbReference type="PANTHER" id="PTHR36509:SF2">
    <property type="entry name" value="BLL3101 PROTEIN"/>
    <property type="match status" value="1"/>
</dbReference>
<dbReference type="Gene3D" id="2.60.120.600">
    <property type="entry name" value="Domain of unknown function DUF1214, C-terminal domain"/>
    <property type="match status" value="1"/>
</dbReference>
<evidence type="ECO:0000259" key="3">
    <source>
        <dbReference type="Pfam" id="PF06863"/>
    </source>
</evidence>
<feature type="domain" description="DUF1214" evidence="2">
    <location>
        <begin position="319"/>
        <end position="406"/>
    </location>
</feature>
<evidence type="ECO:0008006" key="6">
    <source>
        <dbReference type="Google" id="ProtNLM"/>
    </source>
</evidence>
<dbReference type="EMBL" id="CAUJNA010003390">
    <property type="protein sequence ID" value="CAJ1400897.1"/>
    <property type="molecule type" value="Genomic_DNA"/>
</dbReference>
<evidence type="ECO:0000259" key="2">
    <source>
        <dbReference type="Pfam" id="PF06742"/>
    </source>
</evidence>
<organism evidence="4 5">
    <name type="scientific">Effrenium voratum</name>
    <dbReference type="NCBI Taxonomy" id="2562239"/>
    <lineage>
        <taxon>Eukaryota</taxon>
        <taxon>Sar</taxon>
        <taxon>Alveolata</taxon>
        <taxon>Dinophyceae</taxon>
        <taxon>Suessiales</taxon>
        <taxon>Symbiodiniaceae</taxon>
        <taxon>Effrenium</taxon>
    </lineage>
</organism>
<dbReference type="InterPro" id="IPR027417">
    <property type="entry name" value="P-loop_NTPase"/>
</dbReference>
<sequence>MAMELSPEEMRSIAKEAFVYGWPICENYNTLYAYAIDVDGPAYKAPMNHLHSEARVFTPEDKVVVTPNSDTPYSFIWMDLRAEPVLLTVPKMEEDRYFSFQLIDMYTHNFAYLGTRCTGNQGGVYMVTGPNWTGGSDGAHVDQEYTCETPFALAIVRTQLKGPEDLERVKEIQHGYQAYTLSAFLGKLGHEASAITWPKSNKALTGTVKMFEILDFVLCLLPVHPSEQDLRDNFLKMGIGSGTFQVSEANQSALELGIKDAWAEYDEVIEQGIARGLVTSAELFGTRGFLKNQYIKRFGGAKVGLYGNSREEAFYPFYKMADGQPLDASKSSYQLVLSKEDQEIARAFWSLTMYDGITQLLVPNALQRYLFNSPMLPSMRQAEDGSVTLHVSAASPGPEKESEAGWKHAGRVQTAMKKLEAPSEETGATIAASFWGENFRGQQDELRHLPLLRGEKGAPLWTASAFRDEVGHMAMDREGRWAAEEDWLHPSAKVKKPENIDCDNAVDLLKNMVDEERHFELLLGVGLALAILVALGSSCFIVGLKVKPRAPSYWSNRTWSPFHNDFEAEVDVTMELRDTVQQLFDMTTKKALMSNAHAAGCRSLHVEVTEKAHELRNIRWLHFPKAGTSFISTIWNYACARKAPLDLAIGKTHVYDFALMSRYPSVQYCEPGVLSDRFITQHQAVTLHEVKQRGWNVIGMFRKPSQRLISAFHNSMHTSWLCEEDRHELVETCAQQNHTPACYARFPGIAGCTARMLTGGRCAQGRMEREEGEVFDAGASSLSQALQMLKKMAFVGMTEQWDLSICLFHRMFGGNVSASQLVDIHTFRGDHEGYDESVLEGFVDHVDEQIYEAASRRFNQLLQEHVGSDLSVCGGIMKRSEEEEKADTCSCESQGMECGRAPSGLECGTCPTIRIKEMHNMSDADVQCDAGKCFVNSQHRPDIFAWSDAMGLGRDGAWATHKSFRVLKVTRIENGPLWSAYAQLRKTISPVEATLKKMSKDWQDWTRRSLEVIDTVHEGRNASGSIKTFIKSLNLDERRNERLMFHGSPGAGARHPGTGQVLFPSQETSPVYAIKCAGFDDRLGSVKGMYGSGTYFADMASKADQYAGQYNQNGQGSLGERATMFLSRVTLGCPYTTNQSLEQLRRPPCLQGHFDLNLFWNEDVMYGRPWKDKAVPLCICSHERFDSIMGDFFIDGQKKMYREFIVYDRQCYPEFCVTYERCP</sequence>
<reference evidence="4" key="1">
    <citation type="submission" date="2023-08" db="EMBL/GenBank/DDBJ databases">
        <authorList>
            <person name="Chen Y."/>
            <person name="Shah S."/>
            <person name="Dougan E. K."/>
            <person name="Thang M."/>
            <person name="Chan C."/>
        </authorList>
    </citation>
    <scope>NUCLEOTIDE SEQUENCE</scope>
</reference>
<feature type="domain" description="PARP catalytic" evidence="1">
    <location>
        <begin position="1084"/>
        <end position="1219"/>
    </location>
</feature>
<name>A0AA36NBA2_9DINO</name>
<dbReference type="InterPro" id="IPR037050">
    <property type="entry name" value="DUF1254_sf"/>
</dbReference>
<dbReference type="SUPFAM" id="SSF160935">
    <property type="entry name" value="VPA0735-like"/>
    <property type="match status" value="1"/>
</dbReference>
<dbReference type="InterPro" id="IPR012317">
    <property type="entry name" value="Poly(ADP-ribose)pol_cat_dom"/>
</dbReference>
<evidence type="ECO:0000313" key="4">
    <source>
        <dbReference type="EMBL" id="CAJ1400897.1"/>
    </source>
</evidence>
<gene>
    <name evidence="4" type="ORF">EVOR1521_LOCUS24141</name>
</gene>
<feature type="domain" description="DUF1254" evidence="3">
    <location>
        <begin position="47"/>
        <end position="179"/>
    </location>
</feature>
<dbReference type="Proteomes" id="UP001178507">
    <property type="component" value="Unassembled WGS sequence"/>
</dbReference>
<dbReference type="InterPro" id="IPR037049">
    <property type="entry name" value="DUF1214_C_sf"/>
</dbReference>
<dbReference type="SUPFAM" id="SSF56399">
    <property type="entry name" value="ADP-ribosylation"/>
    <property type="match status" value="1"/>
</dbReference>
<dbReference type="Gene3D" id="3.40.50.300">
    <property type="entry name" value="P-loop containing nucleotide triphosphate hydrolases"/>
    <property type="match status" value="1"/>
</dbReference>
<evidence type="ECO:0000313" key="5">
    <source>
        <dbReference type="Proteomes" id="UP001178507"/>
    </source>
</evidence>
<dbReference type="InterPro" id="IPR010621">
    <property type="entry name" value="DUF1214"/>
</dbReference>
<dbReference type="Pfam" id="PF06863">
    <property type="entry name" value="DUF1254"/>
    <property type="match status" value="1"/>
</dbReference>
<dbReference type="Pfam" id="PF06742">
    <property type="entry name" value="DUF1214"/>
    <property type="match status" value="1"/>
</dbReference>
<comment type="caution">
    <text evidence="4">The sequence shown here is derived from an EMBL/GenBank/DDBJ whole genome shotgun (WGS) entry which is preliminary data.</text>
</comment>
<protein>
    <recommendedName>
        <fullName evidence="6">PARP</fullName>
    </recommendedName>
</protein>